<keyword evidence="1" id="KW-0472">Membrane</keyword>
<evidence type="ECO:0000313" key="2">
    <source>
        <dbReference type="EMBL" id="MBE6265822.1"/>
    </source>
</evidence>
<feature type="transmembrane region" description="Helical" evidence="1">
    <location>
        <begin position="229"/>
        <end position="245"/>
    </location>
</feature>
<dbReference type="InterPro" id="IPR022134">
    <property type="entry name" value="DUF3667"/>
</dbReference>
<keyword evidence="1" id="KW-0812">Transmembrane</keyword>
<feature type="transmembrane region" description="Helical" evidence="1">
    <location>
        <begin position="149"/>
        <end position="168"/>
    </location>
</feature>
<keyword evidence="1" id="KW-1133">Transmembrane helix</keyword>
<dbReference type="AlphaFoldDB" id="A0A928BTH9"/>
<sequence length="299" mass="34683">MNIKTLYRRFRAWQLNPFSYQNHSQHVERCANCGTEFQSNYCPVCGQKSGVGPICWKTVRQGLMVIWGMDSRSLLFTLVQLLLRPGYLISDYISGKRQASFPPVKMLLIVAIAQLLAYTFVADPEAAAEETIKTSNDVFARWTRSNPGWSMMAISSIFLLPTWLMYRFSPKHRKHTLPEGFFIQVFMGTLISIIGTFSVLTDNLYILWLWPFYYLVAYRQLFCYGWWGTFWRLCICFVVASGTILNLQQLGNHLLNLETIPIKTILYANGTILFIVLIGIFFEYRKKNRKKHSFTTTKP</sequence>
<gene>
    <name evidence="2" type="ORF">E7102_05020</name>
</gene>
<dbReference type="Proteomes" id="UP000763088">
    <property type="component" value="Unassembled WGS sequence"/>
</dbReference>
<dbReference type="Pfam" id="PF12412">
    <property type="entry name" value="DUF3667"/>
    <property type="match status" value="1"/>
</dbReference>
<feature type="transmembrane region" description="Helical" evidence="1">
    <location>
        <begin position="265"/>
        <end position="284"/>
    </location>
</feature>
<comment type="caution">
    <text evidence="2">The sequence shown here is derived from an EMBL/GenBank/DDBJ whole genome shotgun (WGS) entry which is preliminary data.</text>
</comment>
<dbReference type="EMBL" id="SUYD01000005">
    <property type="protein sequence ID" value="MBE6265822.1"/>
    <property type="molecule type" value="Genomic_DNA"/>
</dbReference>
<proteinExistence type="predicted"/>
<protein>
    <submittedName>
        <fullName evidence="2">DUF3667 domain-containing protein</fullName>
    </submittedName>
</protein>
<organism evidence="2 3">
    <name type="scientific">Xylanibacter ruminicola</name>
    <name type="common">Prevotella ruminicola</name>
    <dbReference type="NCBI Taxonomy" id="839"/>
    <lineage>
        <taxon>Bacteria</taxon>
        <taxon>Pseudomonadati</taxon>
        <taxon>Bacteroidota</taxon>
        <taxon>Bacteroidia</taxon>
        <taxon>Bacteroidales</taxon>
        <taxon>Prevotellaceae</taxon>
        <taxon>Xylanibacter</taxon>
    </lineage>
</organism>
<reference evidence="2" key="1">
    <citation type="submission" date="2019-04" db="EMBL/GenBank/DDBJ databases">
        <title>Evolution of Biomass-Degrading Anaerobic Consortia Revealed by Metagenomics.</title>
        <authorList>
            <person name="Peng X."/>
        </authorList>
    </citation>
    <scope>NUCLEOTIDE SEQUENCE</scope>
    <source>
        <strain evidence="2">SIG141</strain>
    </source>
</reference>
<evidence type="ECO:0000313" key="3">
    <source>
        <dbReference type="Proteomes" id="UP000763088"/>
    </source>
</evidence>
<name>A0A928BTH9_XYLRU</name>
<evidence type="ECO:0000256" key="1">
    <source>
        <dbReference type="SAM" id="Phobius"/>
    </source>
</evidence>
<accession>A0A928BTH9</accession>
<feature type="transmembrane region" description="Helical" evidence="1">
    <location>
        <begin position="180"/>
        <end position="199"/>
    </location>
</feature>